<name>A0A0K8RDZ4_IXORI</name>
<reference evidence="1" key="1">
    <citation type="submission" date="2012-12" db="EMBL/GenBank/DDBJ databases">
        <title>Identification and characterization of a phenylalanine ammonia-lyase gene family in Isatis indigotica Fort.</title>
        <authorList>
            <person name="Liu Q."/>
            <person name="Chen J."/>
            <person name="Zhou X."/>
            <person name="Di P."/>
            <person name="Xiao Y."/>
            <person name="Xuan H."/>
            <person name="Zhang L."/>
            <person name="Chen W."/>
        </authorList>
    </citation>
    <scope>NUCLEOTIDE SEQUENCE</scope>
    <source>
        <tissue evidence="1">Salivary gland</tissue>
    </source>
</reference>
<protein>
    <submittedName>
        <fullName evidence="1">Putative p32 protein</fullName>
    </submittedName>
</protein>
<dbReference type="EMBL" id="GADI01004421">
    <property type="protein sequence ID" value="JAA69387.1"/>
    <property type="molecule type" value="mRNA"/>
</dbReference>
<evidence type="ECO:0000313" key="1">
    <source>
        <dbReference type="EMBL" id="JAA69387.1"/>
    </source>
</evidence>
<accession>A0A0K8RDZ4</accession>
<proteinExistence type="evidence at transcript level"/>
<organism evidence="1">
    <name type="scientific">Ixodes ricinus</name>
    <name type="common">Common tick</name>
    <name type="synonym">Acarus ricinus</name>
    <dbReference type="NCBI Taxonomy" id="34613"/>
    <lineage>
        <taxon>Eukaryota</taxon>
        <taxon>Metazoa</taxon>
        <taxon>Ecdysozoa</taxon>
        <taxon>Arthropoda</taxon>
        <taxon>Chelicerata</taxon>
        <taxon>Arachnida</taxon>
        <taxon>Acari</taxon>
        <taxon>Parasitiformes</taxon>
        <taxon>Ixodida</taxon>
        <taxon>Ixodoidea</taxon>
        <taxon>Ixodidae</taxon>
        <taxon>Ixodinae</taxon>
        <taxon>Ixodes</taxon>
    </lineage>
</organism>
<sequence length="88" mass="10282">MTILYLIDETVDASEKDIETFIGFVNYQAQLYLQNYFHTETTLNNKTKYISNDSNLQKLMESNNNKPYVYVEGTISSLTSYFEKKTQS</sequence>
<dbReference type="AlphaFoldDB" id="A0A0K8RDZ4"/>